<dbReference type="Gene3D" id="1.25.10.10">
    <property type="entry name" value="Leucine-rich Repeat Variant"/>
    <property type="match status" value="2"/>
</dbReference>
<sequence>VRTNIRTAALELLLRTTPEQRTELLLAALGDNDRAYRCAALTLAADYTDEALCAAIVGEWPKLTAEARTDVVNWLGDRHAVSQTATVLAAIDASDHGLAAAAVRAAGRLGGQEALEALIARLNGPLAEEAVAALASFNGQVDDGLVAALDADPVTQANALQLVARRRITRAADRVFALLDAGQEPVRQAALAALAGVTTAADFPRLCDRLDNATESETPQIQAGLLNALAQMAPEEQYTRTAERMAASAEKARYYPLLAHTGTQEAIDALLGGGDRKAAFAALLTVESPVVPEVLFSLATEHPEWKDEAITRYTELVTANRTPEEQVACCTKALGTDPAP</sequence>
<accession>K1SDF5</accession>
<evidence type="ECO:0000313" key="1">
    <source>
        <dbReference type="EMBL" id="EKC58782.1"/>
    </source>
</evidence>
<name>K1SDF5_9ZZZZ</name>
<organism evidence="1">
    <name type="scientific">human gut metagenome</name>
    <dbReference type="NCBI Taxonomy" id="408170"/>
    <lineage>
        <taxon>unclassified sequences</taxon>
        <taxon>metagenomes</taxon>
        <taxon>organismal metagenomes</taxon>
    </lineage>
</organism>
<feature type="non-terminal residue" evidence="1">
    <location>
        <position position="1"/>
    </location>
</feature>
<reference evidence="1" key="1">
    <citation type="journal article" date="2013" name="Environ. Microbiol.">
        <title>Microbiota from the distal guts of lean and obese adolescents exhibit partial functional redundancy besides clear differences in community structure.</title>
        <authorList>
            <person name="Ferrer M."/>
            <person name="Ruiz A."/>
            <person name="Lanza F."/>
            <person name="Haange S.B."/>
            <person name="Oberbach A."/>
            <person name="Till H."/>
            <person name="Bargiela R."/>
            <person name="Campoy C."/>
            <person name="Segura M.T."/>
            <person name="Richter M."/>
            <person name="von Bergen M."/>
            <person name="Seifert J."/>
            <person name="Suarez A."/>
        </authorList>
    </citation>
    <scope>NUCLEOTIDE SEQUENCE</scope>
</reference>
<evidence type="ECO:0008006" key="2">
    <source>
        <dbReference type="Google" id="ProtNLM"/>
    </source>
</evidence>
<dbReference type="EMBL" id="AJWY01009301">
    <property type="protein sequence ID" value="EKC58782.1"/>
    <property type="molecule type" value="Genomic_DNA"/>
</dbReference>
<protein>
    <recommendedName>
        <fullName evidence="2">HEAT repeat domain-containing protein</fullName>
    </recommendedName>
</protein>
<proteinExistence type="predicted"/>
<dbReference type="SUPFAM" id="SSF48371">
    <property type="entry name" value="ARM repeat"/>
    <property type="match status" value="1"/>
</dbReference>
<gene>
    <name evidence="1" type="ORF">LEA_13703</name>
</gene>
<feature type="non-terminal residue" evidence="1">
    <location>
        <position position="340"/>
    </location>
</feature>
<dbReference type="InterPro" id="IPR011989">
    <property type="entry name" value="ARM-like"/>
</dbReference>
<dbReference type="AlphaFoldDB" id="K1SDF5"/>
<dbReference type="InterPro" id="IPR016024">
    <property type="entry name" value="ARM-type_fold"/>
</dbReference>
<comment type="caution">
    <text evidence="1">The sequence shown here is derived from an EMBL/GenBank/DDBJ whole genome shotgun (WGS) entry which is preliminary data.</text>
</comment>